<dbReference type="Pfam" id="PF04307">
    <property type="entry name" value="YdjM"/>
    <property type="match status" value="1"/>
</dbReference>
<gene>
    <name evidence="2" type="ORF">J0X25_05335</name>
</gene>
<organism evidence="2 3">
    <name type="scientific">Haloterrigena alkaliphila</name>
    <dbReference type="NCBI Taxonomy" id="2816475"/>
    <lineage>
        <taxon>Archaea</taxon>
        <taxon>Methanobacteriati</taxon>
        <taxon>Methanobacteriota</taxon>
        <taxon>Stenosarchaea group</taxon>
        <taxon>Halobacteria</taxon>
        <taxon>Halobacteriales</taxon>
        <taxon>Natrialbaceae</taxon>
        <taxon>Haloterrigena</taxon>
    </lineage>
</organism>
<sequence length="166" mass="17605">MYREGHVGFNALLYAPFVPLVSRYWSLELAVLGAVLAVGLANLPDIDQPLPRIRHRGPTHTLWFAVFVGLAAGVGTTLVVPSTPVAFRFGFVVGTASVLTHLAGDVVTPMGISPLAPLSRTHVTLDWFKSKNGRINKSVLFVGTVVLLGSLLLTIEGRAGLGVPAL</sequence>
<dbReference type="KEGG" id="hakz:J0X25_05335"/>
<dbReference type="EMBL" id="CP071462">
    <property type="protein sequence ID" value="QSX00392.1"/>
    <property type="molecule type" value="Genomic_DNA"/>
</dbReference>
<keyword evidence="1" id="KW-0812">Transmembrane</keyword>
<accession>A0A8A2VFU5</accession>
<keyword evidence="1" id="KW-1133">Transmembrane helix</keyword>
<dbReference type="InterPro" id="IPR007404">
    <property type="entry name" value="YdjM-like"/>
</dbReference>
<feature type="transmembrane region" description="Helical" evidence="1">
    <location>
        <begin position="138"/>
        <end position="155"/>
    </location>
</feature>
<feature type="transmembrane region" description="Helical" evidence="1">
    <location>
        <begin position="62"/>
        <end position="80"/>
    </location>
</feature>
<feature type="transmembrane region" description="Helical" evidence="1">
    <location>
        <begin position="24"/>
        <end position="41"/>
    </location>
</feature>
<evidence type="ECO:0000313" key="2">
    <source>
        <dbReference type="EMBL" id="QSX00392.1"/>
    </source>
</evidence>
<evidence type="ECO:0000256" key="1">
    <source>
        <dbReference type="SAM" id="Phobius"/>
    </source>
</evidence>
<evidence type="ECO:0000313" key="3">
    <source>
        <dbReference type="Proteomes" id="UP000663203"/>
    </source>
</evidence>
<dbReference type="RefSeq" id="WP_207290112.1">
    <property type="nucleotide sequence ID" value="NZ_CP071462.1"/>
</dbReference>
<keyword evidence="1" id="KW-0472">Membrane</keyword>
<dbReference type="Proteomes" id="UP000663203">
    <property type="component" value="Chromosome"/>
</dbReference>
<protein>
    <submittedName>
        <fullName evidence="2">Metal-dependent hydrolase</fullName>
    </submittedName>
</protein>
<name>A0A8A2VFU5_9EURY</name>
<reference evidence="2 3" key="1">
    <citation type="submission" date="2021-03" db="EMBL/GenBank/DDBJ databases">
        <title>Haloterrigena longa sp. nov. and Haloterrigena limicola sp. nov., extremely halophilic archaea isolated from a salt lake.</title>
        <authorList>
            <person name="Henglin C."/>
        </authorList>
    </citation>
    <scope>NUCLEOTIDE SEQUENCE [LARGE SCALE GENOMIC DNA]</scope>
    <source>
        <strain evidence="2 3">KZCA68</strain>
    </source>
</reference>
<dbReference type="AlphaFoldDB" id="A0A8A2VFU5"/>
<proteinExistence type="predicted"/>
<keyword evidence="2" id="KW-0378">Hydrolase</keyword>
<dbReference type="GO" id="GO:0016787">
    <property type="term" value="F:hydrolase activity"/>
    <property type="evidence" value="ECO:0007669"/>
    <property type="project" value="UniProtKB-KW"/>
</dbReference>
<dbReference type="GeneID" id="63186706"/>
<keyword evidence="3" id="KW-1185">Reference proteome</keyword>